<dbReference type="InterPro" id="IPR036779">
    <property type="entry name" value="LysM_dom_sf"/>
</dbReference>
<feature type="compositionally biased region" description="Basic and acidic residues" evidence="1">
    <location>
        <begin position="441"/>
        <end position="453"/>
    </location>
</feature>
<feature type="region of interest" description="Disordered" evidence="1">
    <location>
        <begin position="440"/>
        <end position="506"/>
    </location>
</feature>
<dbReference type="Pfam" id="PF01476">
    <property type="entry name" value="LysM"/>
    <property type="match status" value="2"/>
</dbReference>
<dbReference type="GO" id="GO:0008932">
    <property type="term" value="F:lytic endotransglycosylase activity"/>
    <property type="evidence" value="ECO:0007669"/>
    <property type="project" value="TreeGrafter"/>
</dbReference>
<feature type="domain" description="LysM" evidence="2">
    <location>
        <begin position="13"/>
        <end position="58"/>
    </location>
</feature>
<dbReference type="AlphaFoldDB" id="A0A2V5K5Z2"/>
<dbReference type="Gene3D" id="3.10.350.10">
    <property type="entry name" value="LysM domain"/>
    <property type="match status" value="2"/>
</dbReference>
<organism evidence="3 4">
    <name type="scientific">Paenibacillus flagellatus</name>
    <dbReference type="NCBI Taxonomy" id="2211139"/>
    <lineage>
        <taxon>Bacteria</taxon>
        <taxon>Bacillati</taxon>
        <taxon>Bacillota</taxon>
        <taxon>Bacilli</taxon>
        <taxon>Bacillales</taxon>
        <taxon>Paenibacillaceae</taxon>
        <taxon>Paenibacillus</taxon>
    </lineage>
</organism>
<evidence type="ECO:0000256" key="1">
    <source>
        <dbReference type="SAM" id="MobiDB-lite"/>
    </source>
</evidence>
<evidence type="ECO:0000313" key="4">
    <source>
        <dbReference type="Proteomes" id="UP000247476"/>
    </source>
</evidence>
<name>A0A2V5K5Z2_9BACL</name>
<accession>A0A2V5K5Z2</accession>
<dbReference type="PANTHER" id="PTHR33734">
    <property type="entry name" value="LYSM DOMAIN-CONTAINING GPI-ANCHORED PROTEIN 2"/>
    <property type="match status" value="1"/>
</dbReference>
<dbReference type="EMBL" id="QJVJ01000007">
    <property type="protein sequence ID" value="PYI53304.1"/>
    <property type="molecule type" value="Genomic_DNA"/>
</dbReference>
<comment type="caution">
    <text evidence="3">The sequence shown here is derived from an EMBL/GenBank/DDBJ whole genome shotgun (WGS) entry which is preliminary data.</text>
</comment>
<dbReference type="PROSITE" id="PS51782">
    <property type="entry name" value="LYSM"/>
    <property type="match status" value="2"/>
</dbReference>
<proteinExistence type="predicted"/>
<feature type="compositionally biased region" description="Polar residues" evidence="1">
    <location>
        <begin position="454"/>
        <end position="468"/>
    </location>
</feature>
<sequence>MLFKTTGGFSPVKIHLVKKGETLFHIAKKYGIELQKLISFNTQIADPDQIDVGTKVKIPSAPVPVPPPVGDILHKHVVVQGDSLWKLSKAWDVPLKAVIDANPHLKNPNVLMTGEVVYIPKLGTDMPHEGVQEGAPMEAVEPMEGEAPAAVPGPEEMTEAVPGLEEAAPAVPGLEEAAEVAPSPQAQEPVAEAADWTGTTAMTGEVPINDWTGMQPLPPGYAESAEPMFPHTVVGGEQEEMKAEFPFAQYHIPATEAMMPQPSLYGGMPQAPYAFDAGKAPTYSPMPSSFSLSYESVQLEHMPAGQPEGAWPFMDAMPAVPGAVMPAVGEKYPGISSSSAAPCAGAPMPYPVSPAYQQQPGFGLMPEAIGPAYGHHGYGFAPEAVVHADVPHGYDFSPSAAVPCHPCQGHGIYPPAVHGVPYAMPFGAYPASYSPHSAWAQKEDCGCGDDRTGDISSGSAQTSDSTRSPKGRGTKAAISTARTKAPKRRPSPAPKEKKQNQPWIRA</sequence>
<dbReference type="Proteomes" id="UP000247476">
    <property type="component" value="Unassembled WGS sequence"/>
</dbReference>
<dbReference type="PANTHER" id="PTHR33734:SF22">
    <property type="entry name" value="MEMBRANE-BOUND LYTIC MUREIN TRANSGLYCOSYLASE D"/>
    <property type="match status" value="1"/>
</dbReference>
<dbReference type="InterPro" id="IPR018392">
    <property type="entry name" value="LysM"/>
</dbReference>
<evidence type="ECO:0000313" key="3">
    <source>
        <dbReference type="EMBL" id="PYI53304.1"/>
    </source>
</evidence>
<feature type="domain" description="LysM" evidence="2">
    <location>
        <begin position="74"/>
        <end position="119"/>
    </location>
</feature>
<evidence type="ECO:0000259" key="2">
    <source>
        <dbReference type="PROSITE" id="PS51782"/>
    </source>
</evidence>
<gene>
    <name evidence="3" type="ORF">DLM86_16080</name>
</gene>
<dbReference type="CDD" id="cd00118">
    <property type="entry name" value="LysM"/>
    <property type="match status" value="2"/>
</dbReference>
<reference evidence="3 4" key="1">
    <citation type="submission" date="2018-05" db="EMBL/GenBank/DDBJ databases">
        <title>Paenibacillus flagellatus sp. nov., isolated from selenium mineral soil.</title>
        <authorList>
            <person name="Dai X."/>
        </authorList>
    </citation>
    <scope>NUCLEOTIDE SEQUENCE [LARGE SCALE GENOMIC DNA]</scope>
    <source>
        <strain evidence="3 4">DXL2</strain>
    </source>
</reference>
<dbReference type="SMART" id="SM00257">
    <property type="entry name" value="LysM"/>
    <property type="match status" value="2"/>
</dbReference>
<protein>
    <recommendedName>
        <fullName evidence="2">LysM domain-containing protein</fullName>
    </recommendedName>
</protein>
<keyword evidence="4" id="KW-1185">Reference proteome</keyword>
<dbReference type="SUPFAM" id="SSF54106">
    <property type="entry name" value="LysM domain"/>
    <property type="match status" value="2"/>
</dbReference>